<feature type="transmembrane region" description="Helical" evidence="7">
    <location>
        <begin position="174"/>
        <end position="193"/>
    </location>
</feature>
<dbReference type="EMBL" id="JAEHOE010000002">
    <property type="protein sequence ID" value="KAG2501335.1"/>
    <property type="molecule type" value="Genomic_DNA"/>
</dbReference>
<keyword evidence="3 7" id="KW-0812">Transmembrane</keyword>
<dbReference type="AlphaFoldDB" id="A0A835YMR7"/>
<evidence type="ECO:0000256" key="6">
    <source>
        <dbReference type="SAM" id="MobiDB-lite"/>
    </source>
</evidence>
<evidence type="ECO:0000313" key="9">
    <source>
        <dbReference type="Proteomes" id="UP000612055"/>
    </source>
</evidence>
<keyword evidence="5 7" id="KW-0472">Membrane</keyword>
<evidence type="ECO:0000256" key="7">
    <source>
        <dbReference type="SAM" id="Phobius"/>
    </source>
</evidence>
<comment type="caution">
    <text evidence="8">The sequence shown here is derived from an EMBL/GenBank/DDBJ whole genome shotgun (WGS) entry which is preliminary data.</text>
</comment>
<feature type="transmembrane region" description="Helical" evidence="7">
    <location>
        <begin position="524"/>
        <end position="542"/>
    </location>
</feature>
<evidence type="ECO:0008006" key="10">
    <source>
        <dbReference type="Google" id="ProtNLM"/>
    </source>
</evidence>
<feature type="transmembrane region" description="Helical" evidence="7">
    <location>
        <begin position="468"/>
        <end position="489"/>
    </location>
</feature>
<evidence type="ECO:0000256" key="2">
    <source>
        <dbReference type="ARBA" id="ARBA00009012"/>
    </source>
</evidence>
<feature type="transmembrane region" description="Helical" evidence="7">
    <location>
        <begin position="379"/>
        <end position="401"/>
    </location>
</feature>
<proteinExistence type="inferred from homology"/>
<evidence type="ECO:0000313" key="8">
    <source>
        <dbReference type="EMBL" id="KAG2501335.1"/>
    </source>
</evidence>
<feature type="transmembrane region" description="Helical" evidence="7">
    <location>
        <begin position="230"/>
        <end position="254"/>
    </location>
</feature>
<feature type="region of interest" description="Disordered" evidence="6">
    <location>
        <begin position="1"/>
        <end position="124"/>
    </location>
</feature>
<dbReference type="InterPro" id="IPR002794">
    <property type="entry name" value="DUF92_TMEM19"/>
</dbReference>
<reference evidence="8" key="1">
    <citation type="journal article" date="2020" name="bioRxiv">
        <title>Comparative genomics of Chlamydomonas.</title>
        <authorList>
            <person name="Craig R.J."/>
            <person name="Hasan A.R."/>
            <person name="Ness R.W."/>
            <person name="Keightley P.D."/>
        </authorList>
    </citation>
    <scope>NUCLEOTIDE SEQUENCE</scope>
    <source>
        <strain evidence="8">CCAP 11/70</strain>
    </source>
</reference>
<dbReference type="OrthoDB" id="30881at2759"/>
<feature type="compositionally biased region" description="Low complexity" evidence="6">
    <location>
        <begin position="10"/>
        <end position="62"/>
    </location>
</feature>
<comment type="subcellular location">
    <subcellularLocation>
        <location evidence="1">Membrane</location>
        <topology evidence="1">Multi-pass membrane protein</topology>
    </subcellularLocation>
</comment>
<dbReference type="Pfam" id="PF01940">
    <property type="entry name" value="DUF92"/>
    <property type="match status" value="1"/>
</dbReference>
<comment type="similarity">
    <text evidence="2">Belongs to the TMEM19 family.</text>
</comment>
<dbReference type="GO" id="GO:0016020">
    <property type="term" value="C:membrane"/>
    <property type="evidence" value="ECO:0007669"/>
    <property type="project" value="UniProtKB-SubCell"/>
</dbReference>
<evidence type="ECO:0000256" key="4">
    <source>
        <dbReference type="ARBA" id="ARBA00022989"/>
    </source>
</evidence>
<name>A0A835YMR7_9CHLO</name>
<dbReference type="Proteomes" id="UP000612055">
    <property type="component" value="Unassembled WGS sequence"/>
</dbReference>
<dbReference type="PANTHER" id="PTHR13353">
    <property type="entry name" value="TRANSMEMBRANE PROTEIN 19"/>
    <property type="match status" value="1"/>
</dbReference>
<evidence type="ECO:0000256" key="3">
    <source>
        <dbReference type="ARBA" id="ARBA00022692"/>
    </source>
</evidence>
<accession>A0A835YMR7</accession>
<dbReference type="PANTHER" id="PTHR13353:SF14">
    <property type="entry name" value="PROTEIN PGR"/>
    <property type="match status" value="1"/>
</dbReference>
<evidence type="ECO:0000256" key="1">
    <source>
        <dbReference type="ARBA" id="ARBA00004141"/>
    </source>
</evidence>
<evidence type="ECO:0000256" key="5">
    <source>
        <dbReference type="ARBA" id="ARBA00023136"/>
    </source>
</evidence>
<feature type="transmembrane region" description="Helical" evidence="7">
    <location>
        <begin position="437"/>
        <end position="456"/>
    </location>
</feature>
<keyword evidence="4 7" id="KW-1133">Transmembrane helix</keyword>
<feature type="compositionally biased region" description="Low complexity" evidence="6">
    <location>
        <begin position="77"/>
        <end position="124"/>
    </location>
</feature>
<sequence length="547" mass="55039">MGGPANGFQSLPPGLGSLAAGGPPPASNSTSAAAAASVAARSAALEAATASAEASTTAAPPSYSEHYRRANTPFYHSPDASSGNGSPSSSASTSSSSSGPSLSHVSNGSGPSSPAPSPGSDAAEVSAALARAQAALERAETSLDDIQRLSSSIDAAALASLARATAPPTRWQKLLSLARSLIILGSLAVAMLATHAFGLGVQWAGAAAGAALIAGWGLRSGSLAPSGAAAAFVVGCGTLGASLRMGATLVAFFLSSSKLTAYKHEMKEGLEENAKKGGQRTWVQVLCNGLVPTILAVAYGILAGCVDLPLGPPAASATAAAALEPWRAAWLTALMGGFLGYYACCCGDTWASELGPLSADTPRLITTLRPVRRGTNGGVTLLGLSASIMGGMFVGLVFYLAGERAPAGYAVWKGGAESRGEARAWAADLGRPGAEGMFVRMVFYLAGLASPTLWIFKSQRALAVEQWRLIPLGLVAGLVGSALDSLLGATVQFTGFDPKTQRIVGRPGPGVVHIAGKPWLDNNAVNALSASLTAVLTAYVALKSFGF</sequence>
<protein>
    <recommendedName>
        <fullName evidence="10">Transmembrane protein 19</fullName>
    </recommendedName>
</protein>
<keyword evidence="9" id="KW-1185">Reference proteome</keyword>
<gene>
    <name evidence="8" type="ORF">HYH03_001125</name>
</gene>
<organism evidence="8 9">
    <name type="scientific">Edaphochlamys debaryana</name>
    <dbReference type="NCBI Taxonomy" id="47281"/>
    <lineage>
        <taxon>Eukaryota</taxon>
        <taxon>Viridiplantae</taxon>
        <taxon>Chlorophyta</taxon>
        <taxon>core chlorophytes</taxon>
        <taxon>Chlorophyceae</taxon>
        <taxon>CS clade</taxon>
        <taxon>Chlamydomonadales</taxon>
        <taxon>Chlamydomonadales incertae sedis</taxon>
        <taxon>Edaphochlamys</taxon>
    </lineage>
</organism>